<gene>
    <name evidence="1" type="ORF">AVEN_219493_1</name>
</gene>
<comment type="caution">
    <text evidence="1">The sequence shown here is derived from an EMBL/GenBank/DDBJ whole genome shotgun (WGS) entry which is preliminary data.</text>
</comment>
<dbReference type="Proteomes" id="UP000499080">
    <property type="component" value="Unassembled WGS sequence"/>
</dbReference>
<sequence>MEWWIFGQVGHPIFSSNAHRFSVLAWFHDRSTAVLRGTVITVLKHVEAKNFHLKCIPNYPIQLIKLYKLSTNVKKLWFNGAAAMMTSDLYPGMSQLSQIPERLIQIDGLYESSNLRKIKGFEIISSKFPRPRWPSGKISTSGPHGRRLETRFHRRSAVYGARCTLNHTQWPNALPLVWRGRLERGRQLKSRPRLLTMAQNYDVRP</sequence>
<name>A0A4Y2BMA7_ARAVE</name>
<reference evidence="1 2" key="1">
    <citation type="journal article" date="2019" name="Sci. Rep.">
        <title>Orb-weaving spider Araneus ventricosus genome elucidates the spidroin gene catalogue.</title>
        <authorList>
            <person name="Kono N."/>
            <person name="Nakamura H."/>
            <person name="Ohtoshi R."/>
            <person name="Moran D.A.P."/>
            <person name="Shinohara A."/>
            <person name="Yoshida Y."/>
            <person name="Fujiwara M."/>
            <person name="Mori M."/>
            <person name="Tomita M."/>
            <person name="Arakawa K."/>
        </authorList>
    </citation>
    <scope>NUCLEOTIDE SEQUENCE [LARGE SCALE GENOMIC DNA]</scope>
</reference>
<keyword evidence="2" id="KW-1185">Reference proteome</keyword>
<dbReference type="EMBL" id="BGPR01000093">
    <property type="protein sequence ID" value="GBL93372.1"/>
    <property type="molecule type" value="Genomic_DNA"/>
</dbReference>
<dbReference type="AlphaFoldDB" id="A0A4Y2BMA7"/>
<protein>
    <submittedName>
        <fullName evidence="1">Uncharacterized protein</fullName>
    </submittedName>
</protein>
<organism evidence="1 2">
    <name type="scientific">Araneus ventricosus</name>
    <name type="common">Orbweaver spider</name>
    <name type="synonym">Epeira ventricosa</name>
    <dbReference type="NCBI Taxonomy" id="182803"/>
    <lineage>
        <taxon>Eukaryota</taxon>
        <taxon>Metazoa</taxon>
        <taxon>Ecdysozoa</taxon>
        <taxon>Arthropoda</taxon>
        <taxon>Chelicerata</taxon>
        <taxon>Arachnida</taxon>
        <taxon>Araneae</taxon>
        <taxon>Araneomorphae</taxon>
        <taxon>Entelegynae</taxon>
        <taxon>Araneoidea</taxon>
        <taxon>Araneidae</taxon>
        <taxon>Araneus</taxon>
    </lineage>
</organism>
<accession>A0A4Y2BMA7</accession>
<proteinExistence type="predicted"/>
<evidence type="ECO:0000313" key="1">
    <source>
        <dbReference type="EMBL" id="GBL93372.1"/>
    </source>
</evidence>
<evidence type="ECO:0000313" key="2">
    <source>
        <dbReference type="Proteomes" id="UP000499080"/>
    </source>
</evidence>